<sequence>MIILLFLLFSPTVFSFSCKDQNNNDVDWFAVYKMPVESADNSIPGIQSGTGWYYVDSNKKGALLPSTKTLDATDQAIAYTLNQYYSKKSDNTIFHLMYNDEPYNGTSSLMDMLSSNRVRATVQFGHTKGTMFFDNKSGIWLIHSVPKFPPPNSYSYPTSGHDYGQTMWCLSFPYSQLGNIATQLYFNKPDIYSSALPTSMASEYPTLAKVVAGKYQQGEPHSSVITLTTSGGASFLSFAKTNEFNNDLYDGLVAPTLKADLIAETWRRGSEVPLSCSQTYHTNDALTVKVGTTTEFKYTKDHSKMAVSTDATKPWVCIGDINRMTSQYVRGGGTTCLSSSFLWKAFNVIKTENTC</sequence>
<dbReference type="EMBL" id="UYSL01000525">
    <property type="protein sequence ID" value="VDL63974.1"/>
    <property type="molecule type" value="Genomic_DNA"/>
</dbReference>
<keyword evidence="3" id="KW-0732">Signal</keyword>
<dbReference type="CDD" id="cd09120">
    <property type="entry name" value="PLDc_DNaseII_1"/>
    <property type="match status" value="1"/>
</dbReference>
<feature type="chain" id="PRO_5043124520" evidence="3">
    <location>
        <begin position="16"/>
        <end position="355"/>
    </location>
</feature>
<name>A0A0N4XED0_NIPBR</name>
<reference evidence="4 5" key="2">
    <citation type="submission" date="2018-11" db="EMBL/GenBank/DDBJ databases">
        <authorList>
            <consortium name="Pathogen Informatics"/>
        </authorList>
    </citation>
    <scope>NUCLEOTIDE SEQUENCE [LARGE SCALE GENOMIC DNA]</scope>
</reference>
<dbReference type="OMA" id="YLMYNDE"/>
<reference evidence="6" key="1">
    <citation type="submission" date="2017-02" db="UniProtKB">
        <authorList>
            <consortium name="WormBaseParasite"/>
        </authorList>
    </citation>
    <scope>IDENTIFICATION</scope>
</reference>
<dbReference type="WBParaSite" id="NBR_0000088201-mRNA-1">
    <property type="protein sequence ID" value="NBR_0000088201-mRNA-1"/>
    <property type="gene ID" value="NBR_0000088201"/>
</dbReference>
<feature type="signal peptide" evidence="3">
    <location>
        <begin position="1"/>
        <end position="15"/>
    </location>
</feature>
<dbReference type="GO" id="GO:0004531">
    <property type="term" value="F:deoxyribonuclease II activity"/>
    <property type="evidence" value="ECO:0007669"/>
    <property type="project" value="InterPro"/>
</dbReference>
<proteinExistence type="inferred from homology"/>
<accession>A0A0N4XED0</accession>
<organism evidence="6">
    <name type="scientific">Nippostrongylus brasiliensis</name>
    <name type="common">Rat hookworm</name>
    <dbReference type="NCBI Taxonomy" id="27835"/>
    <lineage>
        <taxon>Eukaryota</taxon>
        <taxon>Metazoa</taxon>
        <taxon>Ecdysozoa</taxon>
        <taxon>Nematoda</taxon>
        <taxon>Chromadorea</taxon>
        <taxon>Rhabditida</taxon>
        <taxon>Rhabditina</taxon>
        <taxon>Rhabditomorpha</taxon>
        <taxon>Strongyloidea</taxon>
        <taxon>Heligmosomidae</taxon>
        <taxon>Nippostrongylus</taxon>
    </lineage>
</organism>
<evidence type="ECO:0000313" key="4">
    <source>
        <dbReference type="EMBL" id="VDL63974.1"/>
    </source>
</evidence>
<dbReference type="STRING" id="27835.A0A0N4XED0"/>
<dbReference type="InterPro" id="IPR004947">
    <property type="entry name" value="DNase_II"/>
</dbReference>
<comment type="similarity">
    <text evidence="1">Belongs to the DNase II family.</text>
</comment>
<dbReference type="Proteomes" id="UP000271162">
    <property type="component" value="Unassembled WGS sequence"/>
</dbReference>
<dbReference type="GO" id="GO:0006309">
    <property type="term" value="P:apoptotic DNA fragmentation"/>
    <property type="evidence" value="ECO:0007669"/>
    <property type="project" value="TreeGrafter"/>
</dbReference>
<dbReference type="CDD" id="cd09121">
    <property type="entry name" value="PLDc_DNaseII_2"/>
    <property type="match status" value="1"/>
</dbReference>
<keyword evidence="5" id="KW-1185">Reference proteome</keyword>
<protein>
    <submittedName>
        <fullName evidence="6">Deoxyribonuclease-2 (inferred by orthology to a C. elegans protein)</fullName>
    </submittedName>
</protein>
<dbReference type="AlphaFoldDB" id="A0A0N4XED0"/>
<evidence type="ECO:0000313" key="5">
    <source>
        <dbReference type="Proteomes" id="UP000271162"/>
    </source>
</evidence>
<evidence type="ECO:0000256" key="1">
    <source>
        <dbReference type="ARBA" id="ARBA00007527"/>
    </source>
</evidence>
<dbReference type="PANTHER" id="PTHR10858:SF31">
    <property type="entry name" value="DEOXYRIBONUCLEASE-2"/>
    <property type="match status" value="1"/>
</dbReference>
<evidence type="ECO:0000256" key="3">
    <source>
        <dbReference type="SAM" id="SignalP"/>
    </source>
</evidence>
<dbReference type="Pfam" id="PF03265">
    <property type="entry name" value="DNase_II"/>
    <property type="match status" value="1"/>
</dbReference>
<evidence type="ECO:0000313" key="6">
    <source>
        <dbReference type="WBParaSite" id="NBR_0000088201-mRNA-1"/>
    </source>
</evidence>
<evidence type="ECO:0000256" key="2">
    <source>
        <dbReference type="ARBA" id="ARBA00022801"/>
    </source>
</evidence>
<gene>
    <name evidence="4" type="ORF">NBR_LOCUS883</name>
</gene>
<dbReference type="PANTHER" id="PTHR10858">
    <property type="entry name" value="DEOXYRIBONUCLEASE II"/>
    <property type="match status" value="1"/>
</dbReference>
<keyword evidence="2" id="KW-0378">Hydrolase</keyword>